<comment type="caution">
    <text evidence="1">The sequence shown here is derived from an EMBL/GenBank/DDBJ whole genome shotgun (WGS) entry which is preliminary data.</text>
</comment>
<accession>A0A2N7VQ29</accession>
<dbReference type="EMBL" id="PNYB01000022">
    <property type="protein sequence ID" value="PMS19271.1"/>
    <property type="molecule type" value="Genomic_DNA"/>
</dbReference>
<evidence type="ECO:0000313" key="2">
    <source>
        <dbReference type="Proteomes" id="UP000235347"/>
    </source>
</evidence>
<sequence>MRATEDLWHKLAAILLLRLPEAQAVITSTDIDALVRHFPGEEPTVVVCDKSDGLHLSLVPRSQGEAMAREAGGLPS</sequence>
<gene>
    <name evidence="1" type="ORF">C0Z19_21815</name>
</gene>
<dbReference type="Proteomes" id="UP000235347">
    <property type="component" value="Unassembled WGS sequence"/>
</dbReference>
<proteinExistence type="predicted"/>
<evidence type="ECO:0000313" key="1">
    <source>
        <dbReference type="EMBL" id="PMS19271.1"/>
    </source>
</evidence>
<dbReference type="AlphaFoldDB" id="A0A2N7VQ29"/>
<protein>
    <submittedName>
        <fullName evidence="1">Uncharacterized protein</fullName>
    </submittedName>
</protein>
<organism evidence="1 2">
    <name type="scientific">Trinickia soli</name>
    <dbReference type="NCBI Taxonomy" id="380675"/>
    <lineage>
        <taxon>Bacteria</taxon>
        <taxon>Pseudomonadati</taxon>
        <taxon>Pseudomonadota</taxon>
        <taxon>Betaproteobacteria</taxon>
        <taxon>Burkholderiales</taxon>
        <taxon>Burkholderiaceae</taxon>
        <taxon>Trinickia</taxon>
    </lineage>
</organism>
<keyword evidence="2" id="KW-1185">Reference proteome</keyword>
<reference evidence="1 2" key="1">
    <citation type="submission" date="2018-01" db="EMBL/GenBank/DDBJ databases">
        <title>Whole genome analyses suggest that Burkholderia sensu lato contains two further novel genera in the rhizoxinica-symbiotica group Mycetohabitans gen. nov., and Trinickia gen. nov.: implications for the evolution of diazotrophy and nodulation in the Burkholderiaceae.</title>
        <authorList>
            <person name="Estrada-de los Santos P."/>
            <person name="Palmer M."/>
            <person name="Chavez-Ramirez B."/>
            <person name="Beukes C."/>
            <person name="Steenkamp E.T."/>
            <person name="Hirsch A.M."/>
            <person name="Manyaka P."/>
            <person name="Maluk M."/>
            <person name="Lafos M."/>
            <person name="Crook M."/>
            <person name="Gross E."/>
            <person name="Simon M.F."/>
            <person name="Bueno dos Reis Junior F."/>
            <person name="Poole P.S."/>
            <person name="Venter S.N."/>
            <person name="James E.K."/>
        </authorList>
    </citation>
    <scope>NUCLEOTIDE SEQUENCE [LARGE SCALE GENOMIC DNA]</scope>
    <source>
        <strain evidence="1 2">GP25-8</strain>
    </source>
</reference>
<name>A0A2N7VQ29_9BURK</name>